<evidence type="ECO:0000313" key="1">
    <source>
        <dbReference type="EMBL" id="CAD8117224.1"/>
    </source>
</evidence>
<keyword evidence="2" id="KW-1185">Reference proteome</keyword>
<protein>
    <submittedName>
        <fullName evidence="1">Uncharacterized protein</fullName>
    </submittedName>
</protein>
<gene>
    <name evidence="1" type="ORF">PPRIM_AZ9-3.1.T1920007</name>
</gene>
<dbReference type="Proteomes" id="UP000688137">
    <property type="component" value="Unassembled WGS sequence"/>
</dbReference>
<reference evidence="1" key="1">
    <citation type="submission" date="2021-01" db="EMBL/GenBank/DDBJ databases">
        <authorList>
            <consortium name="Genoscope - CEA"/>
            <person name="William W."/>
        </authorList>
    </citation>
    <scope>NUCLEOTIDE SEQUENCE</scope>
</reference>
<sequence>MRLQEGTIEIKIEWSFQLCPFTSGDDEEHIRLWDKKTRQQKLRLDGHTSSVRPVYYFSGNKLSSVNWDNSIQLRNVNLGQQIQPLHNSFQDKLAYLLRKLYLILFYQEIGFKFCFSHFLKNIQLWAKLWNICSQFST</sequence>
<accession>A0A8S1QQK8</accession>
<proteinExistence type="predicted"/>
<dbReference type="AlphaFoldDB" id="A0A8S1QQK8"/>
<dbReference type="EMBL" id="CAJJDM010000201">
    <property type="protein sequence ID" value="CAD8117224.1"/>
    <property type="molecule type" value="Genomic_DNA"/>
</dbReference>
<evidence type="ECO:0000313" key="2">
    <source>
        <dbReference type="Proteomes" id="UP000688137"/>
    </source>
</evidence>
<name>A0A8S1QQK8_PARPR</name>
<organism evidence="1 2">
    <name type="scientific">Paramecium primaurelia</name>
    <dbReference type="NCBI Taxonomy" id="5886"/>
    <lineage>
        <taxon>Eukaryota</taxon>
        <taxon>Sar</taxon>
        <taxon>Alveolata</taxon>
        <taxon>Ciliophora</taxon>
        <taxon>Intramacronucleata</taxon>
        <taxon>Oligohymenophorea</taxon>
        <taxon>Peniculida</taxon>
        <taxon>Parameciidae</taxon>
        <taxon>Paramecium</taxon>
    </lineage>
</organism>
<comment type="caution">
    <text evidence="1">The sequence shown here is derived from an EMBL/GenBank/DDBJ whole genome shotgun (WGS) entry which is preliminary data.</text>
</comment>